<dbReference type="GO" id="GO:0008792">
    <property type="term" value="F:arginine decarboxylase activity"/>
    <property type="evidence" value="ECO:0007669"/>
    <property type="project" value="UniProtKB-EC"/>
</dbReference>
<dbReference type="GO" id="GO:0006527">
    <property type="term" value="P:L-arginine catabolic process"/>
    <property type="evidence" value="ECO:0007669"/>
    <property type="project" value="InterPro"/>
</dbReference>
<dbReference type="UniPathway" id="UPA00186">
    <property type="reaction ID" value="UER00284"/>
</dbReference>
<dbReference type="GeneID" id="25740819"/>
<evidence type="ECO:0000256" key="3">
    <source>
        <dbReference type="RuleBase" id="RU003740"/>
    </source>
</evidence>
<evidence type="ECO:0000256" key="2">
    <source>
        <dbReference type="ARBA" id="ARBA00022898"/>
    </source>
</evidence>
<comment type="similarity">
    <text evidence="3">Belongs to the Orn/Lys/Arg decarboxylase class-II family. SpeA subfamily.</text>
</comment>
<dbReference type="Gene3D" id="2.40.37.10">
    <property type="entry name" value="Lyase, Ornithine Decarboxylase, Chain A, domain 1"/>
    <property type="match status" value="1"/>
</dbReference>
<dbReference type="Proteomes" id="UP000054498">
    <property type="component" value="Unassembled WGS sequence"/>
</dbReference>
<keyword evidence="7" id="KW-1185">Reference proteome</keyword>
<protein>
    <recommendedName>
        <fullName evidence="3">Arginine decarboxylase</fullName>
        <ecNumber evidence="3">4.1.1.19</ecNumber>
    </recommendedName>
</protein>
<comment type="catalytic activity">
    <reaction evidence="3">
        <text>L-arginine + H(+) = agmatine + CO2</text>
        <dbReference type="Rhea" id="RHEA:17641"/>
        <dbReference type="ChEBI" id="CHEBI:15378"/>
        <dbReference type="ChEBI" id="CHEBI:16526"/>
        <dbReference type="ChEBI" id="CHEBI:32682"/>
        <dbReference type="ChEBI" id="CHEBI:58145"/>
        <dbReference type="EC" id="4.1.1.19"/>
    </reaction>
</comment>
<dbReference type="InterPro" id="IPR002985">
    <property type="entry name" value="Arg_decrbxlase"/>
</dbReference>
<dbReference type="PANTHER" id="PTHR43295">
    <property type="entry name" value="ARGININE DECARBOXYLASE"/>
    <property type="match status" value="1"/>
</dbReference>
<accession>A0A0D2MH54</accession>
<dbReference type="RefSeq" id="XP_013899036.1">
    <property type="nucleotide sequence ID" value="XM_014043582.1"/>
</dbReference>
<reference evidence="6 7" key="1">
    <citation type="journal article" date="2013" name="BMC Genomics">
        <title>Reconstruction of the lipid metabolism for the microalga Monoraphidium neglectum from its genome sequence reveals characteristics suitable for biofuel production.</title>
        <authorList>
            <person name="Bogen C."/>
            <person name="Al-Dilaimi A."/>
            <person name="Albersmeier A."/>
            <person name="Wichmann J."/>
            <person name="Grundmann M."/>
            <person name="Rupp O."/>
            <person name="Lauersen K.J."/>
            <person name="Blifernez-Klassen O."/>
            <person name="Kalinowski J."/>
            <person name="Goesmann A."/>
            <person name="Mussgnug J.H."/>
            <person name="Kruse O."/>
        </authorList>
    </citation>
    <scope>NUCLEOTIDE SEQUENCE [LARGE SCALE GENOMIC DNA]</scope>
    <source>
        <strain evidence="6 7">SAG 48.87</strain>
    </source>
</reference>
<proteinExistence type="inferred from homology"/>
<dbReference type="SUPFAM" id="SSF51419">
    <property type="entry name" value="PLP-binding barrel"/>
    <property type="match status" value="1"/>
</dbReference>
<sequence length="361" mass="40184">MAAAASPRGPAPESSEEHEPRDWRVLRGAMHMLWRQGSVMTPVEALEGVSEWGVERSKALYNCSGWGAPYFSINEEGHVVVRPKGDDREVDVFRLVQELHARGLRTPLLLRFLDIVGDRIERLNVRRRGSSAAPLGLKAFLGAIERFEYQGAYRGVFPVKPHARTANVRPPQCNHDRDLIRCMVEHGRPYGCGLEVGSKAELAMVMSVLADVPGANLICNGYKDTEYMEMVLHCRELGINALVVMEQYAELGMLLDASARLGVKPGIGIRAKLTTQHRGHWGSTSGDKAKFGLKAREIVAVVNRLRKDKLLDCLQLLHFHSGSQITSIREVKEVMRESSFLYAELVKTTSSILPRRPRAGA</sequence>
<dbReference type="OrthoDB" id="3717802at2759"/>
<dbReference type="InterPro" id="IPR022644">
    <property type="entry name" value="De-COase2_N"/>
</dbReference>
<evidence type="ECO:0000313" key="6">
    <source>
        <dbReference type="EMBL" id="KIZ00017.1"/>
    </source>
</evidence>
<dbReference type="InterPro" id="IPR009006">
    <property type="entry name" value="Ala_racemase/Decarboxylase_C"/>
</dbReference>
<dbReference type="Pfam" id="PF02784">
    <property type="entry name" value="Orn_Arg_deC_N"/>
    <property type="match status" value="1"/>
</dbReference>
<evidence type="ECO:0000256" key="1">
    <source>
        <dbReference type="ARBA" id="ARBA00001933"/>
    </source>
</evidence>
<evidence type="ECO:0000259" key="5">
    <source>
        <dbReference type="Pfam" id="PF02784"/>
    </source>
</evidence>
<dbReference type="EMBL" id="KK101677">
    <property type="protein sequence ID" value="KIZ00017.1"/>
    <property type="molecule type" value="Genomic_DNA"/>
</dbReference>
<evidence type="ECO:0000256" key="4">
    <source>
        <dbReference type="SAM" id="MobiDB-lite"/>
    </source>
</evidence>
<comment type="cofactor">
    <cofactor evidence="3">
        <name>Mg(2+)</name>
        <dbReference type="ChEBI" id="CHEBI:18420"/>
    </cofactor>
</comment>
<keyword evidence="3" id="KW-0460">Magnesium</keyword>
<dbReference type="InterPro" id="IPR029066">
    <property type="entry name" value="PLP-binding_barrel"/>
</dbReference>
<organism evidence="6 7">
    <name type="scientific">Monoraphidium neglectum</name>
    <dbReference type="NCBI Taxonomy" id="145388"/>
    <lineage>
        <taxon>Eukaryota</taxon>
        <taxon>Viridiplantae</taxon>
        <taxon>Chlorophyta</taxon>
        <taxon>core chlorophytes</taxon>
        <taxon>Chlorophyceae</taxon>
        <taxon>CS clade</taxon>
        <taxon>Sphaeropleales</taxon>
        <taxon>Selenastraceae</taxon>
        <taxon>Monoraphidium</taxon>
    </lineage>
</organism>
<dbReference type="GO" id="GO:0008295">
    <property type="term" value="P:spermidine biosynthetic process"/>
    <property type="evidence" value="ECO:0007669"/>
    <property type="project" value="UniProtKB-KW"/>
</dbReference>
<evidence type="ECO:0000313" key="7">
    <source>
        <dbReference type="Proteomes" id="UP000054498"/>
    </source>
</evidence>
<dbReference type="EC" id="4.1.1.19" evidence="3"/>
<dbReference type="KEGG" id="mng:MNEG_7943"/>
<keyword evidence="3" id="KW-0210">Decarboxylase</keyword>
<dbReference type="STRING" id="145388.A0A0D2MH54"/>
<dbReference type="AlphaFoldDB" id="A0A0D2MH54"/>
<keyword evidence="3 6" id="KW-0456">Lyase</keyword>
<comment type="cofactor">
    <cofactor evidence="1 3">
        <name>pyridoxal 5'-phosphate</name>
        <dbReference type="ChEBI" id="CHEBI:597326"/>
    </cofactor>
</comment>
<keyword evidence="3" id="KW-0745">Spermidine biosynthesis</keyword>
<dbReference type="PANTHER" id="PTHR43295:SF9">
    <property type="entry name" value="BIOSYNTHETIC ARGININE DECARBOXYLASE"/>
    <property type="match status" value="1"/>
</dbReference>
<gene>
    <name evidence="6" type="ORF">MNEG_7943</name>
</gene>
<name>A0A0D2MH54_9CHLO</name>
<feature type="region of interest" description="Disordered" evidence="4">
    <location>
        <begin position="1"/>
        <end position="21"/>
    </location>
</feature>
<comment type="pathway">
    <text evidence="3">Amine and polyamine biosynthesis; agmatine biosynthesis; agmatine from L-arginine: step 1/1.</text>
</comment>
<keyword evidence="2 3" id="KW-0663">Pyridoxal phosphate</keyword>
<dbReference type="Gene3D" id="3.20.20.10">
    <property type="entry name" value="Alanine racemase"/>
    <property type="match status" value="1"/>
</dbReference>
<feature type="domain" description="Orn/DAP/Arg decarboxylase 2 N-terminal" evidence="5">
    <location>
        <begin position="172"/>
        <end position="347"/>
    </location>
</feature>